<dbReference type="EMBL" id="JAQOTG010000003">
    <property type="protein sequence ID" value="MDE8563465.1"/>
    <property type="molecule type" value="Genomic_DNA"/>
</dbReference>
<evidence type="ECO:0000313" key="2">
    <source>
        <dbReference type="EMBL" id="MDE8563465.1"/>
    </source>
</evidence>
<dbReference type="InterPro" id="IPR046062">
    <property type="entry name" value="DUF6020"/>
</dbReference>
<name>A0ABT5W2A8_9BACL</name>
<feature type="transmembrane region" description="Helical" evidence="1">
    <location>
        <begin position="197"/>
        <end position="219"/>
    </location>
</feature>
<accession>A0ABT5W2A8</accession>
<feature type="transmembrane region" description="Helical" evidence="1">
    <location>
        <begin position="7"/>
        <end position="29"/>
    </location>
</feature>
<dbReference type="RefSeq" id="WP_236546387.1">
    <property type="nucleotide sequence ID" value="NZ_JAQOTG010000003.1"/>
</dbReference>
<feature type="transmembrane region" description="Helical" evidence="1">
    <location>
        <begin position="529"/>
        <end position="547"/>
    </location>
</feature>
<evidence type="ECO:0000313" key="3">
    <source>
        <dbReference type="Proteomes" id="UP001213979"/>
    </source>
</evidence>
<feature type="transmembrane region" description="Helical" evidence="1">
    <location>
        <begin position="554"/>
        <end position="573"/>
    </location>
</feature>
<gene>
    <name evidence="2" type="ORF">PNH38_06130</name>
</gene>
<feature type="transmembrane region" description="Helical" evidence="1">
    <location>
        <begin position="257"/>
        <end position="276"/>
    </location>
</feature>
<feature type="transmembrane region" description="Helical" evidence="1">
    <location>
        <begin position="140"/>
        <end position="162"/>
    </location>
</feature>
<comment type="caution">
    <text evidence="2">The sequence shown here is derived from an EMBL/GenBank/DDBJ whole genome shotgun (WGS) entry which is preliminary data.</text>
</comment>
<feature type="transmembrane region" description="Helical" evidence="1">
    <location>
        <begin position="35"/>
        <end position="55"/>
    </location>
</feature>
<reference evidence="2 3" key="1">
    <citation type="submission" date="2023-01" db="EMBL/GenBank/DDBJ databases">
        <title>Genome-based reclassification of Anoxybacillus geothermalis as a later heterotypic synonym of Anoxybacillus rupiensis.</title>
        <authorList>
            <person name="Inan Bektas K."/>
            <person name="Canakci S."/>
            <person name="Belduz A.A."/>
            <person name="Guler H.H."/>
        </authorList>
    </citation>
    <scope>NUCLEOTIDE SEQUENCE [LARGE SCALE GENOMIC DNA]</scope>
    <source>
        <strain evidence="2 3">DSM 17127</strain>
    </source>
</reference>
<keyword evidence="1" id="KW-1133">Transmembrane helix</keyword>
<organism evidence="2 3">
    <name type="scientific">Anoxybacteroides rupiense</name>
    <dbReference type="NCBI Taxonomy" id="311460"/>
    <lineage>
        <taxon>Bacteria</taxon>
        <taxon>Bacillati</taxon>
        <taxon>Bacillota</taxon>
        <taxon>Bacilli</taxon>
        <taxon>Bacillales</taxon>
        <taxon>Anoxybacillaceae</taxon>
        <taxon>Anoxybacteroides</taxon>
    </lineage>
</organism>
<feature type="transmembrane region" description="Helical" evidence="1">
    <location>
        <begin position="231"/>
        <end position="251"/>
    </location>
</feature>
<proteinExistence type="predicted"/>
<sequence>MSTRMIIYIASIPLALFSSVALIFFFIPIQDTSRATVAFVTTLLTFIHIHLLFLMKDEWRRLLKRQRIAIIVFTLLFSFLALLSMKGEQDFLLAYSFKTRAYVYVGTFFFLSSLVLWIIFSSLKIEVKPADHLASSKWSLFKYAVPSIILWGGYALAIFPAAMTFDSVDQWHQAHTGHFSNWHPLMYTLLIMGLTKIWNSPAIVALSQIIIISLIFGYCMAQFEKAGIRRFWLWIVSILFAINPINGIYSVTIWKDILYSAFILLFSTTIFHLVITNGKWLNSKKNTWIFFLAAFGVVFFRHNGFPVFLVMLIVLLMVFRRQWKPLILSGGSIIAFYLIFTGPVFHYLKVAPSDPNEVLSIPTQQIARVIEQGGKLTEEQAQYLNQILPLPLWKQYYHPYITNRIKFSKEYNRSAIFPDHLSTYMRTWLEICAQNPKIAKEAFLKQTSLVWQMNEPQDGHTYTFVTNVWPHNRDGLKSQVIVKPLTEFITQYLKTSDTDLKPFIWRPANYMFLIVLFTFITALRNDWKAWLVPFALFLNIGSIFIALPAQDFRYLYANTLVFYLSVLFMFIRYKDKEPSKQSS</sequence>
<protein>
    <submittedName>
        <fullName evidence="2">DUF6020 family protein</fullName>
    </submittedName>
</protein>
<feature type="transmembrane region" description="Helical" evidence="1">
    <location>
        <begin position="325"/>
        <end position="348"/>
    </location>
</feature>
<feature type="transmembrane region" description="Helical" evidence="1">
    <location>
        <begin position="101"/>
        <end position="120"/>
    </location>
</feature>
<keyword evidence="1" id="KW-0812">Transmembrane</keyword>
<dbReference type="Proteomes" id="UP001213979">
    <property type="component" value="Unassembled WGS sequence"/>
</dbReference>
<evidence type="ECO:0000256" key="1">
    <source>
        <dbReference type="SAM" id="Phobius"/>
    </source>
</evidence>
<feature type="transmembrane region" description="Helical" evidence="1">
    <location>
        <begin position="288"/>
        <end position="319"/>
    </location>
</feature>
<keyword evidence="1" id="KW-0472">Membrane</keyword>
<keyword evidence="3" id="KW-1185">Reference proteome</keyword>
<feature type="transmembrane region" description="Helical" evidence="1">
    <location>
        <begin position="503"/>
        <end position="523"/>
    </location>
</feature>
<feature type="transmembrane region" description="Helical" evidence="1">
    <location>
        <begin position="67"/>
        <end position="85"/>
    </location>
</feature>
<dbReference type="Pfam" id="PF19484">
    <property type="entry name" value="DUF6020"/>
    <property type="match status" value="1"/>
</dbReference>